<accession>A0ACC6M8H5</accession>
<organism evidence="1 2">
    <name type="scientific">Gracilibacillus pellucidus</name>
    <dbReference type="NCBI Taxonomy" id="3095368"/>
    <lineage>
        <taxon>Bacteria</taxon>
        <taxon>Bacillati</taxon>
        <taxon>Bacillota</taxon>
        <taxon>Bacilli</taxon>
        <taxon>Bacillales</taxon>
        <taxon>Bacillaceae</taxon>
        <taxon>Gracilibacillus</taxon>
    </lineage>
</organism>
<protein>
    <submittedName>
        <fullName evidence="1">DNA sulfur modification protein DndD</fullName>
    </submittedName>
</protein>
<reference evidence="1" key="1">
    <citation type="submission" date="2023-11" db="EMBL/GenBank/DDBJ databases">
        <title>Gracilibacillus pellucida a moderately halophilic bacterium isolated from saline soil in Xinjiang province.</title>
        <authorList>
            <person name="Zhang Z."/>
            <person name="Tan F."/>
            <person name="Wang Y."/>
            <person name="Xia M."/>
        </authorList>
    </citation>
    <scope>NUCLEOTIDE SEQUENCE</scope>
    <source>
        <strain evidence="1">S3-1-1</strain>
    </source>
</reference>
<sequence length="668" mass="77445">MIIQTLTLQHFRQYYGTQSITFSQGENEELVTVILGENGRGKTGIYRAVIFGLFGEMRLEQDSDDSDLILTNTKALQEDYQSEKKGVEASITIEFNHENEDYLMERVLYSIQEDNGEIIERVQRVKLLNKTTGYVIEDETEISLWMDNILDSRVKNYFFFDGERIERLTRATVEQRNEISTGIKNLLKIDHLLKAKEVLVLLQKQVTKELQKTSTGDYQKKLQEKVNFDDSIEKIRWNKEKIRKFISQNEYEINEIDRKLESFKGKLSDIDKRRQLEDQLNREEQEAEHAFQRLQEFNSFLPFMLAKDTLYAVKAQVEMIIGDKLDEANASLDLLDKLLHDLTCICGTAFTEGSAEYKSLESLRKVAGYQTEKADYFELKASIMKLIGILDDKEAQLQYLIHQYEREQQEVEDVKVKLDRLNNRLKETKIEDLDQLNQKRQSLIESRTKANMELQTNEDEMEELQSKRSQVELILRDLKAKSGVHLQLVEKQEALDKSIAVLDELIKEFEQEVTSELEILSTQNLSYLLDESGQMNIKKVKVQGDYSLEVLNTYDHPFLANISQGQRQVLSLSFITALAQVAGGDQVLEMPLFMDTPFGRLSGKHQHNLLSFIPNVCSQWILLVTDREFGREEQSLFEEQRQLGKYYKLVSTEPGVTQIVEQQLVGGV</sequence>
<name>A0ACC6M8H5_9BACI</name>
<proteinExistence type="predicted"/>
<comment type="caution">
    <text evidence="1">The sequence shown here is derived from an EMBL/GenBank/DDBJ whole genome shotgun (WGS) entry which is preliminary data.</text>
</comment>
<evidence type="ECO:0000313" key="2">
    <source>
        <dbReference type="Proteomes" id="UP001277972"/>
    </source>
</evidence>
<gene>
    <name evidence="1" type="ORF">SH601_15085</name>
</gene>
<evidence type="ECO:0000313" key="1">
    <source>
        <dbReference type="EMBL" id="MDX8047293.1"/>
    </source>
</evidence>
<dbReference type="EMBL" id="JAWZSR010000010">
    <property type="protein sequence ID" value="MDX8047293.1"/>
    <property type="molecule type" value="Genomic_DNA"/>
</dbReference>
<keyword evidence="2" id="KW-1185">Reference proteome</keyword>
<dbReference type="Proteomes" id="UP001277972">
    <property type="component" value="Unassembled WGS sequence"/>
</dbReference>